<name>A0AB33Z2S3_9GAMM</name>
<dbReference type="EMBL" id="ASHL01000002">
    <property type="protein sequence ID" value="EPD13488.1"/>
    <property type="molecule type" value="Genomic_DNA"/>
</dbReference>
<dbReference type="Pfam" id="PF07238">
    <property type="entry name" value="PilZ"/>
    <property type="match status" value="1"/>
</dbReference>
<protein>
    <recommendedName>
        <fullName evidence="1">PilZ domain-containing protein</fullName>
    </recommendedName>
</protein>
<dbReference type="InterPro" id="IPR009875">
    <property type="entry name" value="PilZ_domain"/>
</dbReference>
<comment type="caution">
    <text evidence="2">The sequence shown here is derived from an EMBL/GenBank/DDBJ whole genome shotgun (WGS) entry which is preliminary data.</text>
</comment>
<organism evidence="2 3">
    <name type="scientific">Cycloclasticus pugetii</name>
    <dbReference type="NCBI Taxonomy" id="34068"/>
    <lineage>
        <taxon>Bacteria</taxon>
        <taxon>Pseudomonadati</taxon>
        <taxon>Pseudomonadota</taxon>
        <taxon>Gammaproteobacteria</taxon>
        <taxon>Thiotrichales</taxon>
        <taxon>Piscirickettsiaceae</taxon>
        <taxon>Cycloclasticus</taxon>
    </lineage>
</organism>
<dbReference type="Proteomes" id="UP000015462">
    <property type="component" value="Unassembled WGS sequence"/>
</dbReference>
<gene>
    <name evidence="2" type="ORF">L196_03106</name>
</gene>
<dbReference type="AlphaFoldDB" id="A0AB33Z2S3"/>
<proteinExistence type="predicted"/>
<dbReference type="Gene3D" id="2.40.10.220">
    <property type="entry name" value="predicted glycosyltransferase like domains"/>
    <property type="match status" value="1"/>
</dbReference>
<evidence type="ECO:0000313" key="3">
    <source>
        <dbReference type="Proteomes" id="UP000015462"/>
    </source>
</evidence>
<dbReference type="GO" id="GO:0035438">
    <property type="term" value="F:cyclic-di-GMP binding"/>
    <property type="evidence" value="ECO:0007669"/>
    <property type="project" value="InterPro"/>
</dbReference>
<reference evidence="2 3" key="1">
    <citation type="journal article" date="2013" name="Genome Announc.">
        <title>Genome Sequence of the Pyrene- and Fluoranthene-Degrading Bacterium Cycloclasticus sp. Strain PY97M.</title>
        <authorList>
            <person name="Cui Z."/>
            <person name="Xu G."/>
            <person name="Li Q."/>
            <person name="Gao W."/>
            <person name="Zheng L."/>
        </authorList>
    </citation>
    <scope>NUCLEOTIDE SEQUENCE [LARGE SCALE GENOMIC DNA]</scope>
    <source>
        <strain evidence="2 3">PY97M</strain>
    </source>
</reference>
<keyword evidence="3" id="KW-1185">Reference proteome</keyword>
<dbReference type="RefSeq" id="WP_015006483.1">
    <property type="nucleotide sequence ID" value="NZ_FQZJ01000001.1"/>
</dbReference>
<evidence type="ECO:0000259" key="1">
    <source>
        <dbReference type="Pfam" id="PF07238"/>
    </source>
</evidence>
<accession>A0AB33Z2S3</accession>
<evidence type="ECO:0000313" key="2">
    <source>
        <dbReference type="EMBL" id="EPD13488.1"/>
    </source>
</evidence>
<feature type="domain" description="PilZ" evidence="1">
    <location>
        <begin position="6"/>
        <end position="116"/>
    </location>
</feature>
<sequence length="120" mass="14021">MRVYERQYVRVDYQQEVKLETAERITLIVRGENISVGGLGICCDQMTAQMIMPKGYQLNPAKPLHLGVEFEMEDNSLKATCSIQNSYRLAQDLFCFNLKFIRLEQQGQQQLENFIQQQRL</sequence>